<evidence type="ECO:0000256" key="1">
    <source>
        <dbReference type="SAM" id="SignalP"/>
    </source>
</evidence>
<evidence type="ECO:0008006" key="4">
    <source>
        <dbReference type="Google" id="ProtNLM"/>
    </source>
</evidence>
<evidence type="ECO:0000313" key="3">
    <source>
        <dbReference type="Proteomes" id="UP001596527"/>
    </source>
</evidence>
<feature type="signal peptide" evidence="1">
    <location>
        <begin position="1"/>
        <end position="29"/>
    </location>
</feature>
<dbReference type="RefSeq" id="WP_380972611.1">
    <property type="nucleotide sequence ID" value="NZ_JBHTEF010000001.1"/>
</dbReference>
<gene>
    <name evidence="2" type="ORF">ACFQWG_04720</name>
</gene>
<comment type="caution">
    <text evidence="2">The sequence shown here is derived from an EMBL/GenBank/DDBJ whole genome shotgun (WGS) entry which is preliminary data.</text>
</comment>
<reference evidence="3" key="1">
    <citation type="journal article" date="2019" name="Int. J. Syst. Evol. Microbiol.">
        <title>The Global Catalogue of Microorganisms (GCM) 10K type strain sequencing project: providing services to taxonomists for standard genome sequencing and annotation.</title>
        <authorList>
            <consortium name="The Broad Institute Genomics Platform"/>
            <consortium name="The Broad Institute Genome Sequencing Center for Infectious Disease"/>
            <person name="Wu L."/>
            <person name="Ma J."/>
        </authorList>
    </citation>
    <scope>NUCLEOTIDE SEQUENCE [LARGE SCALE GENOMIC DNA]</scope>
    <source>
        <strain evidence="3">CCUG 56698</strain>
    </source>
</reference>
<dbReference type="EMBL" id="JBHTEF010000001">
    <property type="protein sequence ID" value="MFC7580518.1"/>
    <property type="molecule type" value="Genomic_DNA"/>
</dbReference>
<protein>
    <recommendedName>
        <fullName evidence="4">Surface-anchored protein</fullName>
    </recommendedName>
</protein>
<accession>A0ABW2SLK3</accession>
<keyword evidence="3" id="KW-1185">Reference proteome</keyword>
<proteinExistence type="predicted"/>
<dbReference type="Proteomes" id="UP001596527">
    <property type="component" value="Unassembled WGS sequence"/>
</dbReference>
<feature type="chain" id="PRO_5045850656" description="Surface-anchored protein" evidence="1">
    <location>
        <begin position="30"/>
        <end position="230"/>
    </location>
</feature>
<organism evidence="2 3">
    <name type="scientific">Schaalia naturae</name>
    <dbReference type="NCBI Taxonomy" id="635203"/>
    <lineage>
        <taxon>Bacteria</taxon>
        <taxon>Bacillati</taxon>
        <taxon>Actinomycetota</taxon>
        <taxon>Actinomycetes</taxon>
        <taxon>Actinomycetales</taxon>
        <taxon>Actinomycetaceae</taxon>
        <taxon>Schaalia</taxon>
    </lineage>
</organism>
<evidence type="ECO:0000313" key="2">
    <source>
        <dbReference type="EMBL" id="MFC7580518.1"/>
    </source>
</evidence>
<name>A0ABW2SLK3_9ACTO</name>
<keyword evidence="1" id="KW-0732">Signal</keyword>
<sequence length="230" mass="23435">MKTRTLARTGASLLTAGVLALGGAVAATAAPDSTAAADAATTTFTAGHTDIVSVACDANNRITVDTFREDGGHISPANIGNYRFLFDDSNSPADAITYSNGTWQISGIEQYEDNLPFIGFQYTEALNPACPASVSFDVAKVSGAANAGDAVFTANDAVAGSTSSATGDTSRVTLWKPGSGANRPSHEHGPWTLSAPAAGGDFTLSFTAYRGGTNAQIGSTIAPVNLRVQP</sequence>